<dbReference type="EMBL" id="CM004399">
    <property type="protein sequence ID" value="KAG8639963.1"/>
    <property type="molecule type" value="Genomic_DNA"/>
</dbReference>
<name>A0ACB7GKD2_MANES</name>
<proteinExistence type="predicted"/>
<comment type="caution">
    <text evidence="1">The sequence shown here is derived from an EMBL/GenBank/DDBJ whole genome shotgun (WGS) entry which is preliminary data.</text>
</comment>
<protein>
    <submittedName>
        <fullName evidence="1">Uncharacterized protein</fullName>
    </submittedName>
</protein>
<sequence>MPLIFSIRRNMKFFLENGALRQEKKDKHARKRGPAFQGIRLGGAREIPLDVTSLKRSIQHWVYGPRVIMIDVDCVYLKMETNLTFAKVMDGPHCHSTPTHLDFHYLHPIMVHFPPNSF</sequence>
<gene>
    <name evidence="1" type="ORF">MANES_13G009550v8</name>
</gene>
<keyword evidence="2" id="KW-1185">Reference proteome</keyword>
<accession>A0ACB7GKD2</accession>
<evidence type="ECO:0000313" key="1">
    <source>
        <dbReference type="EMBL" id="KAG8639963.1"/>
    </source>
</evidence>
<evidence type="ECO:0000313" key="2">
    <source>
        <dbReference type="Proteomes" id="UP000091857"/>
    </source>
</evidence>
<organism evidence="1 2">
    <name type="scientific">Manihot esculenta</name>
    <name type="common">Cassava</name>
    <name type="synonym">Jatropha manihot</name>
    <dbReference type="NCBI Taxonomy" id="3983"/>
    <lineage>
        <taxon>Eukaryota</taxon>
        <taxon>Viridiplantae</taxon>
        <taxon>Streptophyta</taxon>
        <taxon>Embryophyta</taxon>
        <taxon>Tracheophyta</taxon>
        <taxon>Spermatophyta</taxon>
        <taxon>Magnoliopsida</taxon>
        <taxon>eudicotyledons</taxon>
        <taxon>Gunneridae</taxon>
        <taxon>Pentapetalae</taxon>
        <taxon>rosids</taxon>
        <taxon>fabids</taxon>
        <taxon>Malpighiales</taxon>
        <taxon>Euphorbiaceae</taxon>
        <taxon>Crotonoideae</taxon>
        <taxon>Manihoteae</taxon>
        <taxon>Manihot</taxon>
    </lineage>
</organism>
<dbReference type="Proteomes" id="UP000091857">
    <property type="component" value="Chromosome 13"/>
</dbReference>
<reference evidence="2" key="1">
    <citation type="journal article" date="2016" name="Nat. Biotechnol.">
        <title>Sequencing wild and cultivated cassava and related species reveals extensive interspecific hybridization and genetic diversity.</title>
        <authorList>
            <person name="Bredeson J.V."/>
            <person name="Lyons J.B."/>
            <person name="Prochnik S.E."/>
            <person name="Wu G.A."/>
            <person name="Ha C.M."/>
            <person name="Edsinger-Gonzales E."/>
            <person name="Grimwood J."/>
            <person name="Schmutz J."/>
            <person name="Rabbi I.Y."/>
            <person name="Egesi C."/>
            <person name="Nauluvula P."/>
            <person name="Lebot V."/>
            <person name="Ndunguru J."/>
            <person name="Mkamilo G."/>
            <person name="Bart R.S."/>
            <person name="Setter T.L."/>
            <person name="Gleadow R.M."/>
            <person name="Kulakow P."/>
            <person name="Ferguson M.E."/>
            <person name="Rounsley S."/>
            <person name="Rokhsar D.S."/>
        </authorList>
    </citation>
    <scope>NUCLEOTIDE SEQUENCE [LARGE SCALE GENOMIC DNA]</scope>
    <source>
        <strain evidence="2">cv. AM560-2</strain>
    </source>
</reference>